<evidence type="ECO:0000256" key="1">
    <source>
        <dbReference type="SAM" id="MobiDB-lite"/>
    </source>
</evidence>
<evidence type="ECO:0008006" key="4">
    <source>
        <dbReference type="Google" id="ProtNLM"/>
    </source>
</evidence>
<evidence type="ECO:0000313" key="3">
    <source>
        <dbReference type="Proteomes" id="UP001143981"/>
    </source>
</evidence>
<comment type="caution">
    <text evidence="2">The sequence shown here is derived from an EMBL/GenBank/DDBJ whole genome shotgun (WGS) entry which is preliminary data.</text>
</comment>
<protein>
    <recommendedName>
        <fullName evidence="4">Male-enhanced antigen 1</fullName>
    </recommendedName>
</protein>
<dbReference type="OrthoDB" id="5593200at2759"/>
<sequence length="172" mass="18125">MDDQQAGEEGGAIEVPAAVEPVSEAVDADHAASAKVSEYQAQQSGPDDESDGELFVSETGYAQLCDDDDGDDSFPGTMDELERAIDECLHSELAGQRDASPRPVDAKGAPGIGGPGANHGPIRVDTSEIGGRMPAEHADQIRRIMAGIQLSESAVPEWAKRVPEGAWMPTRK</sequence>
<dbReference type="EMBL" id="JANBOI010001717">
    <property type="protein sequence ID" value="KAJ1726196.1"/>
    <property type="molecule type" value="Genomic_DNA"/>
</dbReference>
<evidence type="ECO:0000313" key="2">
    <source>
        <dbReference type="EMBL" id="KAJ1726196.1"/>
    </source>
</evidence>
<keyword evidence="3" id="KW-1185">Reference proteome</keyword>
<organism evidence="2 3">
    <name type="scientific">Coemansia biformis</name>
    <dbReference type="NCBI Taxonomy" id="1286918"/>
    <lineage>
        <taxon>Eukaryota</taxon>
        <taxon>Fungi</taxon>
        <taxon>Fungi incertae sedis</taxon>
        <taxon>Zoopagomycota</taxon>
        <taxon>Kickxellomycotina</taxon>
        <taxon>Kickxellomycetes</taxon>
        <taxon>Kickxellales</taxon>
        <taxon>Kickxellaceae</taxon>
        <taxon>Coemansia</taxon>
    </lineage>
</organism>
<gene>
    <name evidence="2" type="ORF">LPJ61_005356</name>
</gene>
<accession>A0A9W7Y8G7</accession>
<name>A0A9W7Y8G7_9FUNG</name>
<proteinExistence type="predicted"/>
<dbReference type="Proteomes" id="UP001143981">
    <property type="component" value="Unassembled WGS sequence"/>
</dbReference>
<reference evidence="2" key="1">
    <citation type="submission" date="2022-07" db="EMBL/GenBank/DDBJ databases">
        <title>Phylogenomic reconstructions and comparative analyses of Kickxellomycotina fungi.</title>
        <authorList>
            <person name="Reynolds N.K."/>
            <person name="Stajich J.E."/>
            <person name="Barry K."/>
            <person name="Grigoriev I.V."/>
            <person name="Crous P."/>
            <person name="Smith M.E."/>
        </authorList>
    </citation>
    <scope>NUCLEOTIDE SEQUENCE</scope>
    <source>
        <strain evidence="2">BCRC 34381</strain>
    </source>
</reference>
<dbReference type="Pfam" id="PF06910">
    <property type="entry name" value="MEA1"/>
    <property type="match status" value="1"/>
</dbReference>
<dbReference type="AlphaFoldDB" id="A0A9W7Y8G7"/>
<feature type="region of interest" description="Disordered" evidence="1">
    <location>
        <begin position="89"/>
        <end position="128"/>
    </location>
</feature>
<feature type="region of interest" description="Disordered" evidence="1">
    <location>
        <begin position="27"/>
        <end position="57"/>
    </location>
</feature>